<accession>A0AAV2FRL2</accession>
<keyword evidence="2" id="KW-1185">Reference proteome</keyword>
<proteinExistence type="predicted"/>
<reference evidence="1 2" key="1">
    <citation type="submission" date="2024-04" db="EMBL/GenBank/DDBJ databases">
        <authorList>
            <person name="Fracassetti M."/>
        </authorList>
    </citation>
    <scope>NUCLEOTIDE SEQUENCE [LARGE SCALE GENOMIC DNA]</scope>
</reference>
<dbReference type="AlphaFoldDB" id="A0AAV2FRL2"/>
<organism evidence="1 2">
    <name type="scientific">Linum trigynum</name>
    <dbReference type="NCBI Taxonomy" id="586398"/>
    <lineage>
        <taxon>Eukaryota</taxon>
        <taxon>Viridiplantae</taxon>
        <taxon>Streptophyta</taxon>
        <taxon>Embryophyta</taxon>
        <taxon>Tracheophyta</taxon>
        <taxon>Spermatophyta</taxon>
        <taxon>Magnoliopsida</taxon>
        <taxon>eudicotyledons</taxon>
        <taxon>Gunneridae</taxon>
        <taxon>Pentapetalae</taxon>
        <taxon>rosids</taxon>
        <taxon>fabids</taxon>
        <taxon>Malpighiales</taxon>
        <taxon>Linaceae</taxon>
        <taxon>Linum</taxon>
    </lineage>
</organism>
<evidence type="ECO:0000313" key="2">
    <source>
        <dbReference type="Proteomes" id="UP001497516"/>
    </source>
</evidence>
<protein>
    <submittedName>
        <fullName evidence="1">Uncharacterized protein</fullName>
    </submittedName>
</protein>
<sequence length="125" mass="13731">MLKVKASSSIKHLQHQDHIQYIHKVSNRKVPLNPTSTAIPDSSVSSSIVSYAQSGVEYLTPNQMHMQSSKGKDSGWANVFFFGLGSSGTVRRPCSSFSSAPRALPTLAPVRWTQKVAKGEGFHWM</sequence>
<name>A0AAV2FRL2_9ROSI</name>
<evidence type="ECO:0000313" key="1">
    <source>
        <dbReference type="EMBL" id="CAL1400968.1"/>
    </source>
</evidence>
<dbReference type="EMBL" id="OZ034820">
    <property type="protein sequence ID" value="CAL1400968.1"/>
    <property type="molecule type" value="Genomic_DNA"/>
</dbReference>
<gene>
    <name evidence="1" type="ORF">LTRI10_LOCUS41056</name>
</gene>
<dbReference type="Proteomes" id="UP001497516">
    <property type="component" value="Chromosome 7"/>
</dbReference>